<comment type="caution">
    <text evidence="1">The sequence shown here is derived from an EMBL/GenBank/DDBJ whole genome shotgun (WGS) entry which is preliminary data.</text>
</comment>
<evidence type="ECO:0000313" key="1">
    <source>
        <dbReference type="EMBL" id="CAK5057174.1"/>
    </source>
</evidence>
<keyword evidence="2" id="KW-1185">Reference proteome</keyword>
<protein>
    <submittedName>
        <fullName evidence="1">Uncharacterized protein</fullName>
    </submittedName>
</protein>
<evidence type="ECO:0000313" key="2">
    <source>
        <dbReference type="Proteomes" id="UP001497535"/>
    </source>
</evidence>
<dbReference type="Proteomes" id="UP001497535">
    <property type="component" value="Unassembled WGS sequence"/>
</dbReference>
<gene>
    <name evidence="1" type="ORF">MENTE1834_LOCUS15119</name>
</gene>
<organism evidence="1 2">
    <name type="scientific">Meloidogyne enterolobii</name>
    <name type="common">Root-knot nematode worm</name>
    <name type="synonym">Meloidogyne mayaguensis</name>
    <dbReference type="NCBI Taxonomy" id="390850"/>
    <lineage>
        <taxon>Eukaryota</taxon>
        <taxon>Metazoa</taxon>
        <taxon>Ecdysozoa</taxon>
        <taxon>Nematoda</taxon>
        <taxon>Chromadorea</taxon>
        <taxon>Rhabditida</taxon>
        <taxon>Tylenchina</taxon>
        <taxon>Tylenchomorpha</taxon>
        <taxon>Tylenchoidea</taxon>
        <taxon>Meloidogynidae</taxon>
        <taxon>Meloidogyninae</taxon>
        <taxon>Meloidogyne</taxon>
    </lineage>
</organism>
<accession>A0ACB0YQ02</accession>
<proteinExistence type="predicted"/>
<sequence length="182" mass="22115">MLYPNEDFDDCNNGFPPKFAICLEKNVKGKPYHYLLILPDYPQDFKEMAIIRYWLKQLFNCAYEKALFDEVVFNPEIINLLFCDDRTTLRQFLIDKPEIFSRSSTFRKIWEYSLNYFKIYERLEFNFDSFDSEDFYILFKILLNEGKKLPKVCLKFNKSEKDWFREQVFDPLVDVSFDDILK</sequence>
<name>A0ACB0YQ02_MELEN</name>
<reference evidence="1" key="1">
    <citation type="submission" date="2023-11" db="EMBL/GenBank/DDBJ databases">
        <authorList>
            <person name="Poullet M."/>
        </authorList>
    </citation>
    <scope>NUCLEOTIDE SEQUENCE</scope>
    <source>
        <strain evidence="1">E1834</strain>
    </source>
</reference>
<dbReference type="EMBL" id="CAVMJV010000016">
    <property type="protein sequence ID" value="CAK5057174.1"/>
    <property type="molecule type" value="Genomic_DNA"/>
</dbReference>